<sequence>MELLNTFIIYQNEIEVNTLKQNKIKILKRYSI</sequence>
<name>A0A8S5ME84_9CAUD</name>
<organism evidence="1">
    <name type="scientific">Siphoviridae sp. ctYh54</name>
    <dbReference type="NCBI Taxonomy" id="2826379"/>
    <lineage>
        <taxon>Viruses</taxon>
        <taxon>Duplodnaviria</taxon>
        <taxon>Heunggongvirae</taxon>
        <taxon>Uroviricota</taxon>
        <taxon>Caudoviricetes</taxon>
    </lineage>
</organism>
<accession>A0A8S5ME84</accession>
<evidence type="ECO:0000313" key="1">
    <source>
        <dbReference type="EMBL" id="DAD80550.1"/>
    </source>
</evidence>
<proteinExistence type="predicted"/>
<reference evidence="1" key="1">
    <citation type="journal article" date="2021" name="Proc. Natl. Acad. Sci. U.S.A.">
        <title>A Catalog of Tens of Thousands of Viruses from Human Metagenomes Reveals Hidden Associations with Chronic Diseases.</title>
        <authorList>
            <person name="Tisza M.J."/>
            <person name="Buck C.B."/>
        </authorList>
    </citation>
    <scope>NUCLEOTIDE SEQUENCE</scope>
    <source>
        <strain evidence="1">CtYh54</strain>
    </source>
</reference>
<dbReference type="EMBL" id="BK014884">
    <property type="protein sequence ID" value="DAD80550.1"/>
    <property type="molecule type" value="Genomic_DNA"/>
</dbReference>
<protein>
    <submittedName>
        <fullName evidence="1">Uncharacterized protein</fullName>
    </submittedName>
</protein>